<proteinExistence type="predicted"/>
<sequence>PEPTPIAPVAEAEKPAAVPARVPSPPAVDSDVLPPMPSFKEPPPEKEDDYSPLPMPRFAEPPSEAEDTLPSPRARLPSPLSAEPTASNVSVTVAPPTPSRRSGSGSSSPARSRSPSVTINNPVSHGERKGSNLSRSGSSETSRLRGPRGARARQSSGSVASAGSSLSRSGATSPNSPSGIARANNRMSYQGPRNGSPPVNPQDYEPRKKGARTQAGNFSQSAASLSRRTVASDAEDEVVGK</sequence>
<organism evidence="2 3">
    <name type="scientific">Phellinidium pouzarii</name>
    <dbReference type="NCBI Taxonomy" id="167371"/>
    <lineage>
        <taxon>Eukaryota</taxon>
        <taxon>Fungi</taxon>
        <taxon>Dikarya</taxon>
        <taxon>Basidiomycota</taxon>
        <taxon>Agaricomycotina</taxon>
        <taxon>Agaricomycetes</taxon>
        <taxon>Hymenochaetales</taxon>
        <taxon>Hymenochaetaceae</taxon>
        <taxon>Phellinidium</taxon>
    </lineage>
</organism>
<reference evidence="2 3" key="1">
    <citation type="submission" date="2019-02" db="EMBL/GenBank/DDBJ databases">
        <title>Genome sequencing of the rare red list fungi Phellinidium pouzarii.</title>
        <authorList>
            <person name="Buettner E."/>
            <person name="Kellner H."/>
        </authorList>
    </citation>
    <scope>NUCLEOTIDE SEQUENCE [LARGE SCALE GENOMIC DNA]</scope>
    <source>
        <strain evidence="2 3">DSM 108285</strain>
    </source>
</reference>
<gene>
    <name evidence="2" type="ORF">EW145_g4917</name>
</gene>
<dbReference type="EMBL" id="SGPK01000274">
    <property type="protein sequence ID" value="THH05265.1"/>
    <property type="molecule type" value="Genomic_DNA"/>
</dbReference>
<evidence type="ECO:0000313" key="2">
    <source>
        <dbReference type="EMBL" id="THH05265.1"/>
    </source>
</evidence>
<evidence type="ECO:0000256" key="1">
    <source>
        <dbReference type="SAM" id="MobiDB-lite"/>
    </source>
</evidence>
<feature type="compositionally biased region" description="Low complexity" evidence="1">
    <location>
        <begin position="152"/>
        <end position="173"/>
    </location>
</feature>
<feature type="compositionally biased region" description="Polar residues" evidence="1">
    <location>
        <begin position="214"/>
        <end position="229"/>
    </location>
</feature>
<feature type="non-terminal residue" evidence="2">
    <location>
        <position position="1"/>
    </location>
</feature>
<keyword evidence="3" id="KW-1185">Reference proteome</keyword>
<feature type="compositionally biased region" description="Low complexity" evidence="1">
    <location>
        <begin position="69"/>
        <end position="82"/>
    </location>
</feature>
<evidence type="ECO:0000313" key="3">
    <source>
        <dbReference type="Proteomes" id="UP000308199"/>
    </source>
</evidence>
<dbReference type="AlphaFoldDB" id="A0A4S4L219"/>
<dbReference type="Proteomes" id="UP000308199">
    <property type="component" value="Unassembled WGS sequence"/>
</dbReference>
<protein>
    <submittedName>
        <fullName evidence="2">Uncharacterized protein</fullName>
    </submittedName>
</protein>
<feature type="compositionally biased region" description="Low complexity" evidence="1">
    <location>
        <begin position="7"/>
        <end position="21"/>
    </location>
</feature>
<feature type="compositionally biased region" description="Polar residues" evidence="1">
    <location>
        <begin position="131"/>
        <end position="141"/>
    </location>
</feature>
<name>A0A4S4L219_9AGAM</name>
<accession>A0A4S4L219</accession>
<feature type="compositionally biased region" description="Low complexity" evidence="1">
    <location>
        <begin position="99"/>
        <end position="116"/>
    </location>
</feature>
<feature type="region of interest" description="Disordered" evidence="1">
    <location>
        <begin position="1"/>
        <end position="241"/>
    </location>
</feature>
<comment type="caution">
    <text evidence="2">The sequence shown here is derived from an EMBL/GenBank/DDBJ whole genome shotgun (WGS) entry which is preliminary data.</text>
</comment>